<dbReference type="RefSeq" id="WP_203986147.1">
    <property type="nucleotide sequence ID" value="NZ_BOPG01000003.1"/>
</dbReference>
<dbReference type="EMBL" id="BOPG01000003">
    <property type="protein sequence ID" value="GIJ52775.1"/>
    <property type="molecule type" value="Genomic_DNA"/>
</dbReference>
<feature type="compositionally biased region" description="Polar residues" evidence="1">
    <location>
        <begin position="38"/>
        <end position="54"/>
    </location>
</feature>
<reference evidence="2" key="1">
    <citation type="submission" date="2021-01" db="EMBL/GenBank/DDBJ databases">
        <title>Whole genome shotgun sequence of Virgisporangium aurantiacum NBRC 16421.</title>
        <authorList>
            <person name="Komaki H."/>
            <person name="Tamura T."/>
        </authorList>
    </citation>
    <scope>NUCLEOTIDE SEQUENCE</scope>
    <source>
        <strain evidence="2">NBRC 16421</strain>
    </source>
</reference>
<sequence>MTSRLRVLSAPLVWLLVVFALAGFAGSAGSAGPLALRSQESPGIQPNHAVTNPHLQAAAPETSDDDTEGSPGVLGLPSRIHLVVNRTGTGTAPTAPVLAVLSAPVDRTDAGIRIVTDRAGTTPADAPPANSRWERAPPRA</sequence>
<evidence type="ECO:0000256" key="1">
    <source>
        <dbReference type="SAM" id="MobiDB-lite"/>
    </source>
</evidence>
<gene>
    <name evidence="2" type="ORF">Vau01_002910</name>
</gene>
<dbReference type="AlphaFoldDB" id="A0A8J3Z017"/>
<organism evidence="2 3">
    <name type="scientific">Virgisporangium aurantiacum</name>
    <dbReference type="NCBI Taxonomy" id="175570"/>
    <lineage>
        <taxon>Bacteria</taxon>
        <taxon>Bacillati</taxon>
        <taxon>Actinomycetota</taxon>
        <taxon>Actinomycetes</taxon>
        <taxon>Micromonosporales</taxon>
        <taxon>Micromonosporaceae</taxon>
        <taxon>Virgisporangium</taxon>
    </lineage>
</organism>
<keyword evidence="3" id="KW-1185">Reference proteome</keyword>
<protein>
    <submittedName>
        <fullName evidence="2">Uncharacterized protein</fullName>
    </submittedName>
</protein>
<evidence type="ECO:0000313" key="2">
    <source>
        <dbReference type="EMBL" id="GIJ52775.1"/>
    </source>
</evidence>
<feature type="region of interest" description="Disordered" evidence="1">
    <location>
        <begin position="36"/>
        <end position="75"/>
    </location>
</feature>
<feature type="region of interest" description="Disordered" evidence="1">
    <location>
        <begin position="116"/>
        <end position="140"/>
    </location>
</feature>
<dbReference type="Proteomes" id="UP000612585">
    <property type="component" value="Unassembled WGS sequence"/>
</dbReference>
<comment type="caution">
    <text evidence="2">The sequence shown here is derived from an EMBL/GenBank/DDBJ whole genome shotgun (WGS) entry which is preliminary data.</text>
</comment>
<evidence type="ECO:0000313" key="3">
    <source>
        <dbReference type="Proteomes" id="UP000612585"/>
    </source>
</evidence>
<accession>A0A8J3Z017</accession>
<proteinExistence type="predicted"/>
<name>A0A8J3Z017_9ACTN</name>